<protein>
    <recommendedName>
        <fullName evidence="7">Indole-3-acetic acid-amido synthetase</fullName>
    </recommendedName>
</protein>
<feature type="domain" description="GH3 middle" evidence="3">
    <location>
        <begin position="348"/>
        <end position="422"/>
    </location>
</feature>
<dbReference type="Proteomes" id="UP001318860">
    <property type="component" value="Unassembled WGS sequence"/>
</dbReference>
<dbReference type="PANTHER" id="PTHR31901">
    <property type="entry name" value="GH3 DOMAIN-CONTAINING PROTEIN"/>
    <property type="match status" value="1"/>
</dbReference>
<dbReference type="InterPro" id="IPR055377">
    <property type="entry name" value="GH3_M"/>
</dbReference>
<accession>A0ABR0W816</accession>
<evidence type="ECO:0000256" key="1">
    <source>
        <dbReference type="ARBA" id="ARBA00008068"/>
    </source>
</evidence>
<comment type="caution">
    <text evidence="5">The sequence shown here is derived from an EMBL/GenBank/DDBJ whole genome shotgun (WGS) entry which is preliminary data.</text>
</comment>
<dbReference type="InterPro" id="IPR055378">
    <property type="entry name" value="GH3_C"/>
</dbReference>
<dbReference type="EMBL" id="JABTTQ020000013">
    <property type="protein sequence ID" value="KAK6143548.1"/>
    <property type="molecule type" value="Genomic_DNA"/>
</dbReference>
<sequence length="585" mass="66773">MGPPTCERDAKALQFIQDMTRNAIVVQQNVLTQILTRNAQTEYLKGFKLNGATDRETFKSKIPMVTYEDLRPLIRRIADGDRSPILSADPVSEFIFSSGTPGGEPKLFPSIKEEQQRRLFICSLLMPVMNLYVKGLDKGKGLCFMFSKSETETPSGLMARSTLTSLYKSDNFKNRPYDPYYAFTSPIEAIYCMDTFQSMYTQMLFGLYEREQVNRVGMVFASGLLRVIKFLQLNWQQLTHDIRTGSLNAQLTDKSIREYVNRIMKPNPNLADYIAHECATDNWERIIARIWPNTKFLDVIVTGEMTQYIPTLDYYSGGLPIACTTYASSECFFGINLNPMCKPSEVSYTIMPNMAYFEFVLHEPNSPELTHSKLVDIVDVEIGKEHEIVITTFAGLYRYRVGDILQVTGFYNSTPQFQFVRRKNALLNIDTDKTDETELQAAVDNASQLLREFNTSVVDYTSYADTTTIPGHYVIYWELLEKDLASSLSDMVLDQCCLAMEESLNSVYRRYRVAENSIGPLEIRVVKSGTFEKLMDYAISRGASMNQYKVPRCVNCKPIVDLLGSRVLSKHFSPSLPHWTSEFRL</sequence>
<dbReference type="PANTHER" id="PTHR31901:SF96">
    <property type="entry name" value="INDOLE-3-ACETIC ACID-AMIDO SYNTHETASE GH3.1-RELATED"/>
    <property type="match status" value="1"/>
</dbReference>
<evidence type="ECO:0000259" key="4">
    <source>
        <dbReference type="Pfam" id="PF23572"/>
    </source>
</evidence>
<evidence type="ECO:0000313" key="6">
    <source>
        <dbReference type="Proteomes" id="UP001318860"/>
    </source>
</evidence>
<gene>
    <name evidence="5" type="ORF">DH2020_023896</name>
</gene>
<evidence type="ECO:0008006" key="7">
    <source>
        <dbReference type="Google" id="ProtNLM"/>
    </source>
</evidence>
<dbReference type="Pfam" id="PF23572">
    <property type="entry name" value="GH3_C"/>
    <property type="match status" value="1"/>
</dbReference>
<dbReference type="InterPro" id="IPR004993">
    <property type="entry name" value="GH3"/>
</dbReference>
<dbReference type="Pfam" id="PF23571">
    <property type="entry name" value="GH3_M"/>
    <property type="match status" value="1"/>
</dbReference>
<organism evidence="5 6">
    <name type="scientific">Rehmannia glutinosa</name>
    <name type="common">Chinese foxglove</name>
    <dbReference type="NCBI Taxonomy" id="99300"/>
    <lineage>
        <taxon>Eukaryota</taxon>
        <taxon>Viridiplantae</taxon>
        <taxon>Streptophyta</taxon>
        <taxon>Embryophyta</taxon>
        <taxon>Tracheophyta</taxon>
        <taxon>Spermatophyta</taxon>
        <taxon>Magnoliopsida</taxon>
        <taxon>eudicotyledons</taxon>
        <taxon>Gunneridae</taxon>
        <taxon>Pentapetalae</taxon>
        <taxon>asterids</taxon>
        <taxon>lamiids</taxon>
        <taxon>Lamiales</taxon>
        <taxon>Orobanchaceae</taxon>
        <taxon>Rehmannieae</taxon>
        <taxon>Rehmannia</taxon>
    </lineage>
</organism>
<dbReference type="Pfam" id="PF03321">
    <property type="entry name" value="GH3"/>
    <property type="match status" value="1"/>
</dbReference>
<proteinExistence type="inferred from homology"/>
<keyword evidence="6" id="KW-1185">Reference proteome</keyword>
<evidence type="ECO:0000313" key="5">
    <source>
        <dbReference type="EMBL" id="KAK6143548.1"/>
    </source>
</evidence>
<comment type="similarity">
    <text evidence="1">Belongs to the IAA-amido conjugating enzyme family.</text>
</comment>
<evidence type="ECO:0000256" key="2">
    <source>
        <dbReference type="ARBA" id="ARBA00022598"/>
    </source>
</evidence>
<name>A0ABR0W816_REHGL</name>
<reference evidence="5 6" key="1">
    <citation type="journal article" date="2021" name="Comput. Struct. Biotechnol. J.">
        <title>De novo genome assembly of the potent medicinal plant Rehmannia glutinosa using nanopore technology.</title>
        <authorList>
            <person name="Ma L."/>
            <person name="Dong C."/>
            <person name="Song C."/>
            <person name="Wang X."/>
            <person name="Zheng X."/>
            <person name="Niu Y."/>
            <person name="Chen S."/>
            <person name="Feng W."/>
        </authorList>
    </citation>
    <scope>NUCLEOTIDE SEQUENCE [LARGE SCALE GENOMIC DNA]</scope>
    <source>
        <strain evidence="5">DH-2019</strain>
    </source>
</reference>
<evidence type="ECO:0000259" key="3">
    <source>
        <dbReference type="Pfam" id="PF23571"/>
    </source>
</evidence>
<keyword evidence="2" id="KW-0436">Ligase</keyword>
<feature type="domain" description="GH3 C-terminal" evidence="4">
    <location>
        <begin position="438"/>
        <end position="555"/>
    </location>
</feature>